<comment type="caution">
    <text evidence="8">The sequence shown here is derived from an EMBL/GenBank/DDBJ whole genome shotgun (WGS) entry which is preliminary data.</text>
</comment>
<dbReference type="GO" id="GO:0005762">
    <property type="term" value="C:mitochondrial large ribosomal subunit"/>
    <property type="evidence" value="ECO:0007669"/>
    <property type="project" value="TreeGrafter"/>
</dbReference>
<evidence type="ECO:0000256" key="4">
    <source>
        <dbReference type="ARBA" id="ARBA00023128"/>
    </source>
</evidence>
<evidence type="ECO:0000256" key="5">
    <source>
        <dbReference type="ARBA" id="ARBA00023274"/>
    </source>
</evidence>
<evidence type="ECO:0000313" key="8">
    <source>
        <dbReference type="EMBL" id="KAG2173101.1"/>
    </source>
</evidence>
<evidence type="ECO:0000256" key="2">
    <source>
        <dbReference type="ARBA" id="ARBA00008860"/>
    </source>
</evidence>
<evidence type="ECO:0000256" key="1">
    <source>
        <dbReference type="ARBA" id="ARBA00004173"/>
    </source>
</evidence>
<dbReference type="Proteomes" id="UP000654370">
    <property type="component" value="Unassembled WGS sequence"/>
</dbReference>
<evidence type="ECO:0000313" key="9">
    <source>
        <dbReference type="Proteomes" id="UP000654370"/>
    </source>
</evidence>
<proteinExistence type="inferred from homology"/>
<dbReference type="AlphaFoldDB" id="A0A8H7PGZ1"/>
<dbReference type="PANTHER" id="PTHR31542">
    <property type="entry name" value="39A RIBOSOMAL PROTEIN L50, MITOCHONDRIAL"/>
    <property type="match status" value="1"/>
</dbReference>
<dbReference type="EMBL" id="JAEPQZ010000015">
    <property type="protein sequence ID" value="KAG2173101.1"/>
    <property type="molecule type" value="Genomic_DNA"/>
</dbReference>
<keyword evidence="4" id="KW-0496">Mitochondrion</keyword>
<organism evidence="8 9">
    <name type="scientific">Mortierella isabellina</name>
    <name type="common">Filamentous fungus</name>
    <name type="synonym">Umbelopsis isabellina</name>
    <dbReference type="NCBI Taxonomy" id="91625"/>
    <lineage>
        <taxon>Eukaryota</taxon>
        <taxon>Fungi</taxon>
        <taxon>Fungi incertae sedis</taxon>
        <taxon>Mucoromycota</taxon>
        <taxon>Mucoromycotina</taxon>
        <taxon>Umbelopsidomycetes</taxon>
        <taxon>Umbelopsidales</taxon>
        <taxon>Umbelopsidaceae</taxon>
        <taxon>Umbelopsis</taxon>
    </lineage>
</organism>
<dbReference type="OrthoDB" id="6220758at2759"/>
<evidence type="ECO:0000256" key="6">
    <source>
        <dbReference type="ARBA" id="ARBA00035183"/>
    </source>
</evidence>
<protein>
    <recommendedName>
        <fullName evidence="6">Large ribosomal subunit protein mL50</fullName>
    </recommendedName>
    <alternativeName>
        <fullName evidence="7">39S ribosomal protein L50, mitochondrial</fullName>
    </alternativeName>
</protein>
<dbReference type="Pfam" id="PF10501">
    <property type="entry name" value="Ribosomal_L50"/>
    <property type="match status" value="1"/>
</dbReference>
<dbReference type="InterPro" id="IPR018305">
    <property type="entry name" value="Ribosomal_m50"/>
</dbReference>
<keyword evidence="5" id="KW-0687">Ribonucleoprotein</keyword>
<comment type="subcellular location">
    <subcellularLocation>
        <location evidence="1">Mitochondrion</location>
    </subcellularLocation>
</comment>
<reference evidence="8" key="1">
    <citation type="submission" date="2020-12" db="EMBL/GenBank/DDBJ databases">
        <title>Metabolic potential, ecology and presence of endohyphal bacteria is reflected in genomic diversity of Mucoromycotina.</title>
        <authorList>
            <person name="Muszewska A."/>
            <person name="Okrasinska A."/>
            <person name="Steczkiewicz K."/>
            <person name="Drgas O."/>
            <person name="Orlowska M."/>
            <person name="Perlinska-Lenart U."/>
            <person name="Aleksandrzak-Piekarczyk T."/>
            <person name="Szatraj K."/>
            <person name="Zielenkiewicz U."/>
            <person name="Pilsyk S."/>
            <person name="Malc E."/>
            <person name="Mieczkowski P."/>
            <person name="Kruszewska J.S."/>
            <person name="Biernat P."/>
            <person name="Pawlowska J."/>
        </authorList>
    </citation>
    <scope>NUCLEOTIDE SEQUENCE</scope>
    <source>
        <strain evidence="8">WA0000067209</strain>
    </source>
</reference>
<sequence length="197" mass="22105">MIRSSLAKTYPLLQTRCTAALHTSAAVRIANTNAIGASWNPFAKKQEQEQKPDQPLQDAVNKVDLDFNIDYEDKIEVPSWKNATIINDVEQVQSILKQVVQKHIHGASDSNWTEASLADVNVKFNVIKDAIIETGKDVPNAELNNIESVSDALAFFSRKSVLPDDARGAVQRYLEEDVEELPSNLSFHKREKFRIES</sequence>
<evidence type="ECO:0000256" key="7">
    <source>
        <dbReference type="ARBA" id="ARBA00035398"/>
    </source>
</evidence>
<evidence type="ECO:0000256" key="3">
    <source>
        <dbReference type="ARBA" id="ARBA00022980"/>
    </source>
</evidence>
<accession>A0A8H7PGZ1</accession>
<dbReference type="PANTHER" id="PTHR31542:SF1">
    <property type="entry name" value="LARGE RIBOSOMAL SUBUNIT PROTEIN ML50"/>
    <property type="match status" value="1"/>
</dbReference>
<gene>
    <name evidence="8" type="ORF">INT43_004474</name>
</gene>
<name>A0A8H7PGZ1_MORIS</name>
<comment type="similarity">
    <text evidence="2">Belongs to the mitochondrion-specific ribosomal protein mL50 family.</text>
</comment>
<keyword evidence="3" id="KW-0689">Ribosomal protein</keyword>
<keyword evidence="9" id="KW-1185">Reference proteome</keyword>